<dbReference type="SMART" id="SM00363">
    <property type="entry name" value="S4"/>
    <property type="match status" value="1"/>
</dbReference>
<comment type="function">
    <text evidence="7">With S5 and S12 plays an important role in translational accuracy.</text>
</comment>
<dbReference type="SMART" id="SM01390">
    <property type="entry name" value="Ribosomal_S4"/>
    <property type="match status" value="1"/>
</dbReference>
<reference evidence="11" key="1">
    <citation type="submission" date="2016-10" db="EMBL/GenBank/DDBJ databases">
        <authorList>
            <person name="Varghese N."/>
            <person name="Submissions S."/>
        </authorList>
    </citation>
    <scope>NUCLEOTIDE SEQUENCE [LARGE SCALE GENOMIC DNA]</scope>
    <source>
        <strain evidence="11">Nm69</strain>
    </source>
</reference>
<evidence type="ECO:0000313" key="10">
    <source>
        <dbReference type="EMBL" id="SFK41941.1"/>
    </source>
</evidence>
<dbReference type="AlphaFoldDB" id="A0A1I3ZDY7"/>
<proteinExistence type="inferred from homology"/>
<sequence>MGVDHLKNVVFKENPLARYLESKCKLCRREGEKLFLKGEKCFTDKCAIDRRNYPPGQHGQKKSRISDYGVQLREKQKIRRIYGIFEKQFRIIYKNADRQRGVTGDNLLQQLESRLDNVVYLMGFGSSRAESRQIIRHNSILVNGSRVNIPSYIVEPGDTIAVDQKSSDQLRIKASLQAADNRGYPSWIEVDIKGMKGTFKNKPDRSDLPSTINESLVVELYSK</sequence>
<evidence type="ECO:0000313" key="11">
    <source>
        <dbReference type="Proteomes" id="UP000199533"/>
    </source>
</evidence>
<dbReference type="PROSITE" id="PS50889">
    <property type="entry name" value="S4"/>
    <property type="match status" value="1"/>
</dbReference>
<dbReference type="EMBL" id="FOSP01000006">
    <property type="protein sequence ID" value="SFK41941.1"/>
    <property type="molecule type" value="Genomic_DNA"/>
</dbReference>
<dbReference type="FunFam" id="3.10.290.10:FF:000001">
    <property type="entry name" value="30S ribosomal protein S4"/>
    <property type="match status" value="1"/>
</dbReference>
<dbReference type="STRING" id="52441.SAMN05216302_100627"/>
<comment type="function">
    <text evidence="7">One of the primary rRNA binding proteins, it binds directly to 16S rRNA where it nucleates assembly of the body of the 30S subunit.</text>
</comment>
<dbReference type="PANTHER" id="PTHR11831:SF4">
    <property type="entry name" value="SMALL RIBOSOMAL SUBUNIT PROTEIN US4M"/>
    <property type="match status" value="1"/>
</dbReference>
<keyword evidence="3 7" id="KW-0694">RNA-binding</keyword>
<dbReference type="GO" id="GO:0019843">
    <property type="term" value="F:rRNA binding"/>
    <property type="evidence" value="ECO:0007669"/>
    <property type="project" value="UniProtKB-UniRule"/>
</dbReference>
<evidence type="ECO:0000256" key="5">
    <source>
        <dbReference type="ARBA" id="ARBA00023274"/>
    </source>
</evidence>
<evidence type="ECO:0000256" key="1">
    <source>
        <dbReference type="ARBA" id="ARBA00007465"/>
    </source>
</evidence>
<evidence type="ECO:0000256" key="3">
    <source>
        <dbReference type="ARBA" id="ARBA00022884"/>
    </source>
</evidence>
<protein>
    <recommendedName>
        <fullName evidence="6 7">Small ribosomal subunit protein uS4</fullName>
    </recommendedName>
</protein>
<dbReference type="GO" id="GO:0015935">
    <property type="term" value="C:small ribosomal subunit"/>
    <property type="evidence" value="ECO:0007669"/>
    <property type="project" value="InterPro"/>
</dbReference>
<evidence type="ECO:0000259" key="8">
    <source>
        <dbReference type="SMART" id="SM00363"/>
    </source>
</evidence>
<keyword evidence="5 7" id="KW-0687">Ribonucleoprotein</keyword>
<dbReference type="InterPro" id="IPR036986">
    <property type="entry name" value="S4_RNA-bd_sf"/>
</dbReference>
<dbReference type="NCBIfam" id="TIGR01017">
    <property type="entry name" value="rpsD_bact"/>
    <property type="match status" value="1"/>
</dbReference>
<dbReference type="NCBIfam" id="NF003717">
    <property type="entry name" value="PRK05327.1"/>
    <property type="match status" value="1"/>
</dbReference>
<keyword evidence="2 7" id="KW-0699">rRNA-binding</keyword>
<organism evidence="10 11">
    <name type="scientific">Nitrosomonas aestuarii</name>
    <dbReference type="NCBI Taxonomy" id="52441"/>
    <lineage>
        <taxon>Bacteria</taxon>
        <taxon>Pseudomonadati</taxon>
        <taxon>Pseudomonadota</taxon>
        <taxon>Betaproteobacteria</taxon>
        <taxon>Nitrosomonadales</taxon>
        <taxon>Nitrosomonadaceae</taxon>
        <taxon>Nitrosomonas</taxon>
    </lineage>
</organism>
<dbReference type="GO" id="GO:0003735">
    <property type="term" value="F:structural constituent of ribosome"/>
    <property type="evidence" value="ECO:0007669"/>
    <property type="project" value="InterPro"/>
</dbReference>
<dbReference type="InterPro" id="IPR001912">
    <property type="entry name" value="Ribosomal_uS4_N"/>
</dbReference>
<dbReference type="Gene3D" id="3.10.290.10">
    <property type="entry name" value="RNA-binding S4 domain"/>
    <property type="match status" value="1"/>
</dbReference>
<dbReference type="Pfam" id="PF01479">
    <property type="entry name" value="S4"/>
    <property type="match status" value="1"/>
</dbReference>
<dbReference type="Gene3D" id="1.10.1050.10">
    <property type="entry name" value="Ribosomal Protein S4 Delta 41, Chain A, domain 1"/>
    <property type="match status" value="1"/>
</dbReference>
<gene>
    <name evidence="7" type="primary">rpsD</name>
    <name evidence="10" type="ORF">SAMN05216302_100627</name>
</gene>
<dbReference type="FunFam" id="1.10.1050.10:FF:000001">
    <property type="entry name" value="30S ribosomal protein S4"/>
    <property type="match status" value="1"/>
</dbReference>
<feature type="domain" description="Small ribosomal subunit protein uS4 N-terminal" evidence="9">
    <location>
        <begin position="18"/>
        <end position="112"/>
    </location>
</feature>
<dbReference type="HAMAP" id="MF_01306_B">
    <property type="entry name" value="Ribosomal_uS4_B"/>
    <property type="match status" value="1"/>
</dbReference>
<name>A0A1I3ZDY7_9PROT</name>
<evidence type="ECO:0000259" key="9">
    <source>
        <dbReference type="SMART" id="SM01390"/>
    </source>
</evidence>
<keyword evidence="11" id="KW-1185">Reference proteome</keyword>
<dbReference type="SUPFAM" id="SSF55174">
    <property type="entry name" value="Alpha-L RNA-binding motif"/>
    <property type="match status" value="1"/>
</dbReference>
<dbReference type="CDD" id="cd00165">
    <property type="entry name" value="S4"/>
    <property type="match status" value="1"/>
</dbReference>
<evidence type="ECO:0000256" key="6">
    <source>
        <dbReference type="ARBA" id="ARBA00035254"/>
    </source>
</evidence>
<comment type="similarity">
    <text evidence="1 7">Belongs to the universal ribosomal protein uS4 family.</text>
</comment>
<dbReference type="Proteomes" id="UP000199533">
    <property type="component" value="Unassembled WGS sequence"/>
</dbReference>
<comment type="subunit">
    <text evidence="7">Part of the 30S ribosomal subunit. Contacts protein S5. The interaction surface between S4 and S5 is involved in control of translational fidelity.</text>
</comment>
<evidence type="ECO:0000256" key="2">
    <source>
        <dbReference type="ARBA" id="ARBA00022730"/>
    </source>
</evidence>
<dbReference type="InterPro" id="IPR002942">
    <property type="entry name" value="S4_RNA-bd"/>
</dbReference>
<dbReference type="GO" id="GO:0006412">
    <property type="term" value="P:translation"/>
    <property type="evidence" value="ECO:0007669"/>
    <property type="project" value="UniProtKB-UniRule"/>
</dbReference>
<dbReference type="InterPro" id="IPR005709">
    <property type="entry name" value="Ribosomal_uS4_bac-type"/>
</dbReference>
<dbReference type="Pfam" id="PF00163">
    <property type="entry name" value="Ribosomal_S4"/>
    <property type="match status" value="1"/>
</dbReference>
<dbReference type="InterPro" id="IPR022801">
    <property type="entry name" value="Ribosomal_uS4"/>
</dbReference>
<keyword evidence="4 7" id="KW-0689">Ribosomal protein</keyword>
<accession>A0A1I3ZDY7</accession>
<feature type="domain" description="RNA-binding S4" evidence="8">
    <location>
        <begin position="113"/>
        <end position="177"/>
    </location>
</feature>
<evidence type="ECO:0000256" key="4">
    <source>
        <dbReference type="ARBA" id="ARBA00022980"/>
    </source>
</evidence>
<dbReference type="GO" id="GO:0042274">
    <property type="term" value="P:ribosomal small subunit biogenesis"/>
    <property type="evidence" value="ECO:0007669"/>
    <property type="project" value="TreeGrafter"/>
</dbReference>
<evidence type="ECO:0000256" key="7">
    <source>
        <dbReference type="HAMAP-Rule" id="MF_01306"/>
    </source>
</evidence>
<dbReference type="PANTHER" id="PTHR11831">
    <property type="entry name" value="30S 40S RIBOSOMAL PROTEIN"/>
    <property type="match status" value="1"/>
</dbReference>